<name>A0A0D0AH89_9AGAM</name>
<evidence type="ECO:0000313" key="3">
    <source>
        <dbReference type="Proteomes" id="UP000054485"/>
    </source>
</evidence>
<dbReference type="AlphaFoldDB" id="A0A0D0AH89"/>
<feature type="compositionally biased region" description="Basic and acidic residues" evidence="1">
    <location>
        <begin position="174"/>
        <end position="185"/>
    </location>
</feature>
<dbReference type="EMBL" id="KN835900">
    <property type="protein sequence ID" value="KIK33632.1"/>
    <property type="molecule type" value="Genomic_DNA"/>
</dbReference>
<dbReference type="OrthoDB" id="2907197at2759"/>
<feature type="region of interest" description="Disordered" evidence="1">
    <location>
        <begin position="174"/>
        <end position="225"/>
    </location>
</feature>
<evidence type="ECO:0000313" key="2">
    <source>
        <dbReference type="EMBL" id="KIK33632.1"/>
    </source>
</evidence>
<dbReference type="STRING" id="930992.A0A0D0AH89"/>
<dbReference type="HOGENOM" id="CLU_092536_0_0_1"/>
<accession>A0A0D0AH89</accession>
<keyword evidence="3" id="KW-1185">Reference proteome</keyword>
<dbReference type="InParanoid" id="A0A0D0AH89"/>
<evidence type="ECO:0000256" key="1">
    <source>
        <dbReference type="SAM" id="MobiDB-lite"/>
    </source>
</evidence>
<feature type="non-terminal residue" evidence="2">
    <location>
        <position position="1"/>
    </location>
</feature>
<gene>
    <name evidence="2" type="ORF">CY34DRAFT_99261</name>
</gene>
<organism evidence="2 3">
    <name type="scientific">Suillus luteus UH-Slu-Lm8-n1</name>
    <dbReference type="NCBI Taxonomy" id="930992"/>
    <lineage>
        <taxon>Eukaryota</taxon>
        <taxon>Fungi</taxon>
        <taxon>Dikarya</taxon>
        <taxon>Basidiomycota</taxon>
        <taxon>Agaricomycotina</taxon>
        <taxon>Agaricomycetes</taxon>
        <taxon>Agaricomycetidae</taxon>
        <taxon>Boletales</taxon>
        <taxon>Suillineae</taxon>
        <taxon>Suillaceae</taxon>
        <taxon>Suillus</taxon>
    </lineage>
</organism>
<reference evidence="3" key="2">
    <citation type="submission" date="2015-01" db="EMBL/GenBank/DDBJ databases">
        <title>Evolutionary Origins and Diversification of the Mycorrhizal Mutualists.</title>
        <authorList>
            <consortium name="DOE Joint Genome Institute"/>
            <consortium name="Mycorrhizal Genomics Consortium"/>
            <person name="Kohler A."/>
            <person name="Kuo A."/>
            <person name="Nagy L.G."/>
            <person name="Floudas D."/>
            <person name="Copeland A."/>
            <person name="Barry K.W."/>
            <person name="Cichocki N."/>
            <person name="Veneault-Fourrey C."/>
            <person name="LaButti K."/>
            <person name="Lindquist E.A."/>
            <person name="Lipzen A."/>
            <person name="Lundell T."/>
            <person name="Morin E."/>
            <person name="Murat C."/>
            <person name="Riley R."/>
            <person name="Ohm R."/>
            <person name="Sun H."/>
            <person name="Tunlid A."/>
            <person name="Henrissat B."/>
            <person name="Grigoriev I.V."/>
            <person name="Hibbett D.S."/>
            <person name="Martin F."/>
        </authorList>
    </citation>
    <scope>NUCLEOTIDE SEQUENCE [LARGE SCALE GENOMIC DNA]</scope>
    <source>
        <strain evidence="3">UH-Slu-Lm8-n1</strain>
    </source>
</reference>
<proteinExistence type="predicted"/>
<reference evidence="2 3" key="1">
    <citation type="submission" date="2014-04" db="EMBL/GenBank/DDBJ databases">
        <authorList>
            <consortium name="DOE Joint Genome Institute"/>
            <person name="Kuo A."/>
            <person name="Ruytinx J."/>
            <person name="Rineau F."/>
            <person name="Colpaert J."/>
            <person name="Kohler A."/>
            <person name="Nagy L.G."/>
            <person name="Floudas D."/>
            <person name="Copeland A."/>
            <person name="Barry K.W."/>
            <person name="Cichocki N."/>
            <person name="Veneault-Fourrey C."/>
            <person name="LaButti K."/>
            <person name="Lindquist E.A."/>
            <person name="Lipzen A."/>
            <person name="Lundell T."/>
            <person name="Morin E."/>
            <person name="Murat C."/>
            <person name="Sun H."/>
            <person name="Tunlid A."/>
            <person name="Henrissat B."/>
            <person name="Grigoriev I.V."/>
            <person name="Hibbett D.S."/>
            <person name="Martin F."/>
            <person name="Nordberg H.P."/>
            <person name="Cantor M.N."/>
            <person name="Hua S.X."/>
        </authorList>
    </citation>
    <scope>NUCLEOTIDE SEQUENCE [LARGE SCALE GENOMIC DNA]</scope>
    <source>
        <strain evidence="2 3">UH-Slu-Lm8-n1</strain>
    </source>
</reference>
<sequence>CSLCEAKVPDIRSHMGQHILRALTNTPESLKEQVGKVLPCGFCGKSGLPECTIRIKVVANGPPSLETKCIYHFVFKYKFADKGSKNTPCRNVPIRCTLCHPVLPPEPGKSSRKIIPTFVDAIWRYNMVEHVLSQHQEYSVPGYRETGAPLPAEVWESMRLTDLEQTTARIPKERWQVRREADKENAPASGSRTRKRPGLETAASLPSKRPRTNVQPLQSSHTLLA</sequence>
<protein>
    <submittedName>
        <fullName evidence="2">Uncharacterized protein</fullName>
    </submittedName>
</protein>
<dbReference type="Proteomes" id="UP000054485">
    <property type="component" value="Unassembled WGS sequence"/>
</dbReference>
<feature type="compositionally biased region" description="Polar residues" evidence="1">
    <location>
        <begin position="212"/>
        <end position="225"/>
    </location>
</feature>